<dbReference type="Gene3D" id="1.10.10.10">
    <property type="entry name" value="Winged helix-like DNA-binding domain superfamily/Winged helix DNA-binding domain"/>
    <property type="match status" value="1"/>
</dbReference>
<dbReference type="GO" id="GO:0006351">
    <property type="term" value="P:DNA-templated transcription"/>
    <property type="evidence" value="ECO:0007669"/>
    <property type="project" value="TreeGrafter"/>
</dbReference>
<keyword evidence="2" id="KW-0805">Transcription regulation</keyword>
<evidence type="ECO:0000256" key="2">
    <source>
        <dbReference type="ARBA" id="ARBA00023015"/>
    </source>
</evidence>
<dbReference type="PANTHER" id="PTHR30537">
    <property type="entry name" value="HTH-TYPE TRANSCRIPTIONAL REGULATOR"/>
    <property type="match status" value="1"/>
</dbReference>
<protein>
    <submittedName>
        <fullName evidence="6">Transcriptional regulator</fullName>
    </submittedName>
</protein>
<dbReference type="InterPro" id="IPR036390">
    <property type="entry name" value="WH_DNA-bd_sf"/>
</dbReference>
<evidence type="ECO:0000256" key="1">
    <source>
        <dbReference type="ARBA" id="ARBA00009437"/>
    </source>
</evidence>
<evidence type="ECO:0000256" key="3">
    <source>
        <dbReference type="ARBA" id="ARBA00023125"/>
    </source>
</evidence>
<dbReference type="AlphaFoldDB" id="A0A1P8UZX6"/>
<reference evidence="6 7" key="1">
    <citation type="submission" date="2016-04" db="EMBL/GenBank/DDBJ databases">
        <title>Deep-sea bacteria in the southern Pacific.</title>
        <authorList>
            <person name="Tang K."/>
        </authorList>
    </citation>
    <scope>NUCLEOTIDE SEQUENCE [LARGE SCALE GENOMIC DNA]</scope>
    <source>
        <strain evidence="6 7">JLT2014</strain>
    </source>
</reference>
<dbReference type="InterPro" id="IPR005119">
    <property type="entry name" value="LysR_subst-bd"/>
</dbReference>
<dbReference type="InterPro" id="IPR000847">
    <property type="entry name" value="LysR_HTH_N"/>
</dbReference>
<proteinExistence type="inferred from homology"/>
<comment type="similarity">
    <text evidence="1">Belongs to the LysR transcriptional regulatory family.</text>
</comment>
<dbReference type="PANTHER" id="PTHR30537:SF3">
    <property type="entry name" value="TRANSCRIPTIONAL REGULATORY PROTEIN"/>
    <property type="match status" value="1"/>
</dbReference>
<keyword evidence="7" id="KW-1185">Reference proteome</keyword>
<dbReference type="Pfam" id="PF03466">
    <property type="entry name" value="LysR_substrate"/>
    <property type="match status" value="1"/>
</dbReference>
<name>A0A1P8UZX6_9RHOB</name>
<dbReference type="Gene3D" id="3.40.190.290">
    <property type="match status" value="1"/>
</dbReference>
<evidence type="ECO:0000259" key="5">
    <source>
        <dbReference type="PROSITE" id="PS50931"/>
    </source>
</evidence>
<evidence type="ECO:0000313" key="7">
    <source>
        <dbReference type="Proteomes" id="UP000187059"/>
    </source>
</evidence>
<evidence type="ECO:0000256" key="4">
    <source>
        <dbReference type="ARBA" id="ARBA00023163"/>
    </source>
</evidence>
<dbReference type="GO" id="GO:0043565">
    <property type="term" value="F:sequence-specific DNA binding"/>
    <property type="evidence" value="ECO:0007669"/>
    <property type="project" value="TreeGrafter"/>
</dbReference>
<sequence>MNWHDLTVFLALMRQGSLSGAARALGVEHATVARRIDRLERALALKLFDRLPRGWRPTAEADALLPEAEAMEEAAQALARRARGADAGGPVRISAPPVFQARILVPLLGGLLADHPDLSIRLDGLAARADLQSGEIDIALRVGAPEGQTIRARKLAEVAYRPYRAPDAVTEAVIRPESSGGEVFAWARNWAGNRAVALYSGDPPSMLAAAHQGLGIAVLPVFLGRPAGLVPVDDAVLLRPLYLALHEDKARSPRIRRVADALAERLRAIRTELV</sequence>
<feature type="domain" description="HTH lysR-type" evidence="5">
    <location>
        <begin position="1"/>
        <end position="58"/>
    </location>
</feature>
<dbReference type="EMBL" id="CP015093">
    <property type="protein sequence ID" value="APZ54941.1"/>
    <property type="molecule type" value="Genomic_DNA"/>
</dbReference>
<dbReference type="GO" id="GO:0003700">
    <property type="term" value="F:DNA-binding transcription factor activity"/>
    <property type="evidence" value="ECO:0007669"/>
    <property type="project" value="InterPro"/>
</dbReference>
<dbReference type="OrthoDB" id="9787460at2"/>
<keyword evidence="4" id="KW-0804">Transcription</keyword>
<keyword evidence="3" id="KW-0238">DNA-binding</keyword>
<dbReference type="Proteomes" id="UP000187059">
    <property type="component" value="Chromosome"/>
</dbReference>
<organism evidence="6 7">
    <name type="scientific">Salipiger abyssi</name>
    <dbReference type="NCBI Taxonomy" id="1250539"/>
    <lineage>
        <taxon>Bacteria</taxon>
        <taxon>Pseudomonadati</taxon>
        <taxon>Pseudomonadota</taxon>
        <taxon>Alphaproteobacteria</taxon>
        <taxon>Rhodobacterales</taxon>
        <taxon>Roseobacteraceae</taxon>
        <taxon>Salipiger</taxon>
    </lineage>
</organism>
<dbReference type="Pfam" id="PF00126">
    <property type="entry name" value="HTH_1"/>
    <property type="match status" value="1"/>
</dbReference>
<dbReference type="KEGG" id="paby:Ga0080574_TMP4607"/>
<dbReference type="RefSeq" id="WP_076705210.1">
    <property type="nucleotide sequence ID" value="NZ_CP015093.1"/>
</dbReference>
<dbReference type="InterPro" id="IPR036388">
    <property type="entry name" value="WH-like_DNA-bd_sf"/>
</dbReference>
<dbReference type="InterPro" id="IPR058163">
    <property type="entry name" value="LysR-type_TF_proteobact-type"/>
</dbReference>
<dbReference type="STRING" id="1250539.Ga0080574_TMP4607"/>
<dbReference type="SUPFAM" id="SSF46785">
    <property type="entry name" value="Winged helix' DNA-binding domain"/>
    <property type="match status" value="1"/>
</dbReference>
<dbReference type="SUPFAM" id="SSF53850">
    <property type="entry name" value="Periplasmic binding protein-like II"/>
    <property type="match status" value="1"/>
</dbReference>
<accession>A0A1P8UZX6</accession>
<evidence type="ECO:0000313" key="6">
    <source>
        <dbReference type="EMBL" id="APZ54941.1"/>
    </source>
</evidence>
<gene>
    <name evidence="6" type="ORF">Ga0080574_TMP4607</name>
</gene>
<dbReference type="PROSITE" id="PS50931">
    <property type="entry name" value="HTH_LYSR"/>
    <property type="match status" value="1"/>
</dbReference>